<dbReference type="Proteomes" id="UP001314169">
    <property type="component" value="Chromosome 5"/>
</dbReference>
<feature type="compositionally biased region" description="Basic and acidic residues" evidence="1">
    <location>
        <begin position="38"/>
        <end position="51"/>
    </location>
</feature>
<evidence type="ECO:0000313" key="3">
    <source>
        <dbReference type="Proteomes" id="UP001314169"/>
    </source>
</evidence>
<organism evidence="2 3">
    <name type="scientific">Pipistrellus nathusii</name>
    <name type="common">Nathusius' pipistrelle</name>
    <dbReference type="NCBI Taxonomy" id="59473"/>
    <lineage>
        <taxon>Eukaryota</taxon>
        <taxon>Metazoa</taxon>
        <taxon>Chordata</taxon>
        <taxon>Craniata</taxon>
        <taxon>Vertebrata</taxon>
        <taxon>Euteleostomi</taxon>
        <taxon>Mammalia</taxon>
        <taxon>Eutheria</taxon>
        <taxon>Laurasiatheria</taxon>
        <taxon>Chiroptera</taxon>
        <taxon>Yangochiroptera</taxon>
        <taxon>Vespertilionidae</taxon>
        <taxon>Pipistrellus</taxon>
    </lineage>
</organism>
<evidence type="ECO:0000256" key="1">
    <source>
        <dbReference type="SAM" id="MobiDB-lite"/>
    </source>
</evidence>
<reference evidence="2" key="1">
    <citation type="submission" date="2023-12" db="EMBL/GenBank/DDBJ databases">
        <authorList>
            <person name="Brown T."/>
        </authorList>
    </citation>
    <scope>NUCLEOTIDE SEQUENCE</scope>
</reference>
<sequence length="144" mass="15253">MYYYLLLAVLVGKEAGFQNSEADTVESPGLEPGGLRDWAWEKGRNEGRPRTELSSAVTRLHGGQGLGKGHPDRSAGARADGRTHRPTEGADRSPAATSSARVPARLAPRKGRRRPCPAESPARLPPQLPCPRPGAAASQVIVAS</sequence>
<accession>A0ABP0A8Q4</accession>
<proteinExistence type="predicted"/>
<dbReference type="EMBL" id="OY882862">
    <property type="protein sequence ID" value="CAK6446124.1"/>
    <property type="molecule type" value="Genomic_DNA"/>
</dbReference>
<feature type="compositionally biased region" description="Pro residues" evidence="1">
    <location>
        <begin position="123"/>
        <end position="132"/>
    </location>
</feature>
<feature type="region of interest" description="Disordered" evidence="1">
    <location>
        <begin position="21"/>
        <end position="144"/>
    </location>
</feature>
<keyword evidence="3" id="KW-1185">Reference proteome</keyword>
<evidence type="ECO:0000313" key="2">
    <source>
        <dbReference type="EMBL" id="CAK6446124.1"/>
    </source>
</evidence>
<protein>
    <submittedName>
        <fullName evidence="2">Uncharacterized protein</fullName>
    </submittedName>
</protein>
<gene>
    <name evidence="2" type="ORF">MPIPNATIZW_LOCUS14430</name>
</gene>
<name>A0ABP0A8Q4_PIPNA</name>
<feature type="compositionally biased region" description="Basic and acidic residues" evidence="1">
    <location>
        <begin position="69"/>
        <end position="91"/>
    </location>
</feature>